<organism evidence="3 4">
    <name type="scientific">Mucilaginibacter oryzae</name>
    <dbReference type="NCBI Taxonomy" id="468058"/>
    <lineage>
        <taxon>Bacteria</taxon>
        <taxon>Pseudomonadati</taxon>
        <taxon>Bacteroidota</taxon>
        <taxon>Sphingobacteriia</taxon>
        <taxon>Sphingobacteriales</taxon>
        <taxon>Sphingobacteriaceae</taxon>
        <taxon>Mucilaginibacter</taxon>
    </lineage>
</organism>
<evidence type="ECO:0000313" key="4">
    <source>
        <dbReference type="Proteomes" id="UP000245678"/>
    </source>
</evidence>
<dbReference type="InterPro" id="IPR013728">
    <property type="entry name" value="BT_3987-like_N"/>
</dbReference>
<dbReference type="Proteomes" id="UP000245678">
    <property type="component" value="Unassembled WGS sequence"/>
</dbReference>
<dbReference type="Pfam" id="PF14274">
    <property type="entry name" value="BT_3044-like_C"/>
    <property type="match status" value="1"/>
</dbReference>
<feature type="domain" description="BT-3044-like C-terminal" evidence="2">
    <location>
        <begin position="180"/>
        <end position="295"/>
    </location>
</feature>
<dbReference type="InterPro" id="IPR025371">
    <property type="entry name" value="BT_3044-like_C"/>
</dbReference>
<reference evidence="3 4" key="1">
    <citation type="submission" date="2018-05" db="EMBL/GenBank/DDBJ databases">
        <title>Genomic Encyclopedia of Archaeal and Bacterial Type Strains, Phase II (KMG-II): from individual species to whole genera.</title>
        <authorList>
            <person name="Goeker M."/>
        </authorList>
    </citation>
    <scope>NUCLEOTIDE SEQUENCE [LARGE SCALE GENOMIC DNA]</scope>
    <source>
        <strain evidence="3 4">DSM 19975</strain>
    </source>
</reference>
<evidence type="ECO:0000259" key="2">
    <source>
        <dbReference type="Pfam" id="PF14274"/>
    </source>
</evidence>
<dbReference type="EMBL" id="QGHA01000011">
    <property type="protein sequence ID" value="PWK72980.1"/>
    <property type="molecule type" value="Genomic_DNA"/>
</dbReference>
<accession>A0A316H2T2</accession>
<feature type="domain" description="BT-3987-like N-terminal" evidence="1">
    <location>
        <begin position="65"/>
        <end position="170"/>
    </location>
</feature>
<comment type="caution">
    <text evidence="3">The sequence shown here is derived from an EMBL/GenBank/DDBJ whole genome shotgun (WGS) entry which is preliminary data.</text>
</comment>
<protein>
    <submittedName>
        <fullName evidence="3">Uncharacterized protein DUF4361</fullName>
    </submittedName>
</protein>
<dbReference type="AlphaFoldDB" id="A0A316H2T2"/>
<proteinExistence type="predicted"/>
<sequence>MKIKHINKRFIPALAIVMGLSSCLKDKNPQLDFSKLKPVVEISVPITTDTGVPSPDNSGDGAPNTFSFAFVASSTAIPYQIPVNYAYSKTSPGVNVTLAVDQKVLDSYNNIEGTDYQLLPAANYSIPNLKVNIASGTQVAYLPISFVNTNTGLSGDKSYALPIKITDASGTEISGNYGSVVILLTIKNQYDGSYLADGSIAFPPPTAGRSWSSLKKTLKTVNPTTSKTDAADLGGSKFYMRLQVNADNSVTITADPSSANLTIQNNPSKGASTYDPATKTFTLHYKYVGGSGDRVIDEVIKRTN</sequence>
<evidence type="ECO:0000313" key="3">
    <source>
        <dbReference type="EMBL" id="PWK72980.1"/>
    </source>
</evidence>
<evidence type="ECO:0000259" key="1">
    <source>
        <dbReference type="Pfam" id="PF08522"/>
    </source>
</evidence>
<name>A0A316H2T2_9SPHI</name>
<keyword evidence="4" id="KW-1185">Reference proteome</keyword>
<dbReference type="PROSITE" id="PS51257">
    <property type="entry name" value="PROKAR_LIPOPROTEIN"/>
    <property type="match status" value="1"/>
</dbReference>
<dbReference type="RefSeq" id="WP_109609666.1">
    <property type="nucleotide sequence ID" value="NZ_QGHA01000011.1"/>
</dbReference>
<gene>
    <name evidence="3" type="ORF">LX99_04311</name>
</gene>
<dbReference type="Gene3D" id="2.60.40.1740">
    <property type="entry name" value="hypothetical protein (bacova_03559)"/>
    <property type="match status" value="1"/>
</dbReference>
<dbReference type="Pfam" id="PF08522">
    <property type="entry name" value="BT_3987-like_N"/>
    <property type="match status" value="1"/>
</dbReference>